<evidence type="ECO:0000256" key="1">
    <source>
        <dbReference type="ARBA" id="ARBA00022527"/>
    </source>
</evidence>
<dbReference type="RefSeq" id="WP_386449202.1">
    <property type="nucleotide sequence ID" value="NZ_JBHSFH010000007.1"/>
</dbReference>
<dbReference type="Proteomes" id="UP001595997">
    <property type="component" value="Unassembled WGS sequence"/>
</dbReference>
<sequence>MHEYTSTVRIWELSCPGYLEEIGRARRWTRDVLSDSDHADDAALIVTELGTNALLHSASGNQGDGFNLTISRTPQAVSVSVTDSGGTRTTPHVEHPDENDTHGRGLALVASLARRLHVYGDDENGHTVTAELKAGPQSSPEAPLIRGYWCECTVNGGHLGAFDATSPEQALRWVRISLMTIAIALDDEPFRQAQHWKAHEQPQALEALRQGEPQDLTLKHRTTQITWTARPVTFLPMAHRQGRTLPACTQRHSTAQLSFLSCRVSGEG</sequence>
<dbReference type="EMBL" id="JBHSFH010000007">
    <property type="protein sequence ID" value="MFC4495807.1"/>
    <property type="molecule type" value="Genomic_DNA"/>
</dbReference>
<keyword evidence="1" id="KW-0808">Transferase</keyword>
<organism evidence="4 5">
    <name type="scientific">Streptomyces ovatisporus</name>
    <dbReference type="NCBI Taxonomy" id="1128682"/>
    <lineage>
        <taxon>Bacteria</taxon>
        <taxon>Bacillati</taxon>
        <taxon>Actinomycetota</taxon>
        <taxon>Actinomycetes</taxon>
        <taxon>Kitasatosporales</taxon>
        <taxon>Streptomycetaceae</taxon>
        <taxon>Streptomyces</taxon>
    </lineage>
</organism>
<evidence type="ECO:0000259" key="3">
    <source>
        <dbReference type="Pfam" id="PF13581"/>
    </source>
</evidence>
<dbReference type="PANTHER" id="PTHR35526">
    <property type="entry name" value="ANTI-SIGMA-F FACTOR RSBW-RELATED"/>
    <property type="match status" value="1"/>
</dbReference>
<dbReference type="CDD" id="cd16936">
    <property type="entry name" value="HATPase_RsbW-like"/>
    <property type="match status" value="1"/>
</dbReference>
<dbReference type="GO" id="GO:0005524">
    <property type="term" value="F:ATP binding"/>
    <property type="evidence" value="ECO:0007669"/>
    <property type="project" value="UniProtKB-KW"/>
</dbReference>
<reference evidence="5" key="1">
    <citation type="journal article" date="2019" name="Int. J. Syst. Evol. Microbiol.">
        <title>The Global Catalogue of Microorganisms (GCM) 10K type strain sequencing project: providing services to taxonomists for standard genome sequencing and annotation.</title>
        <authorList>
            <consortium name="The Broad Institute Genomics Platform"/>
            <consortium name="The Broad Institute Genome Sequencing Center for Infectious Disease"/>
            <person name="Wu L."/>
            <person name="Ma J."/>
        </authorList>
    </citation>
    <scope>NUCLEOTIDE SEQUENCE [LARGE SCALE GENOMIC DNA]</scope>
    <source>
        <strain evidence="5">CGMCC 4.7357</strain>
    </source>
</reference>
<dbReference type="Pfam" id="PF13581">
    <property type="entry name" value="HATPase_c_2"/>
    <property type="match status" value="1"/>
</dbReference>
<comment type="caution">
    <text evidence="4">The sequence shown here is derived from an EMBL/GenBank/DDBJ whole genome shotgun (WGS) entry which is preliminary data.</text>
</comment>
<gene>
    <name evidence="4" type="ORF">ACFPA8_16895</name>
</gene>
<evidence type="ECO:0000313" key="4">
    <source>
        <dbReference type="EMBL" id="MFC4495807.1"/>
    </source>
</evidence>
<dbReference type="InterPro" id="IPR036890">
    <property type="entry name" value="HATPase_C_sf"/>
</dbReference>
<feature type="domain" description="Histidine kinase/HSP90-like ATPase" evidence="3">
    <location>
        <begin position="25"/>
        <end position="130"/>
    </location>
</feature>
<evidence type="ECO:0000256" key="2">
    <source>
        <dbReference type="SAM" id="MobiDB-lite"/>
    </source>
</evidence>
<dbReference type="PANTHER" id="PTHR35526:SF3">
    <property type="entry name" value="ANTI-SIGMA-F FACTOR RSBW"/>
    <property type="match status" value="1"/>
</dbReference>
<keyword evidence="4" id="KW-0547">Nucleotide-binding</keyword>
<keyword evidence="4" id="KW-0067">ATP-binding</keyword>
<dbReference type="SUPFAM" id="SSF55874">
    <property type="entry name" value="ATPase domain of HSP90 chaperone/DNA topoisomerase II/histidine kinase"/>
    <property type="match status" value="1"/>
</dbReference>
<feature type="compositionally biased region" description="Basic and acidic residues" evidence="2">
    <location>
        <begin position="91"/>
        <end position="102"/>
    </location>
</feature>
<proteinExistence type="predicted"/>
<dbReference type="InterPro" id="IPR050267">
    <property type="entry name" value="Anti-sigma-factor_SerPK"/>
</dbReference>
<feature type="compositionally biased region" description="Polar residues" evidence="2">
    <location>
        <begin position="80"/>
        <end position="90"/>
    </location>
</feature>
<dbReference type="InterPro" id="IPR003594">
    <property type="entry name" value="HATPase_dom"/>
</dbReference>
<protein>
    <submittedName>
        <fullName evidence="4">ATP-binding protein</fullName>
    </submittedName>
</protein>
<evidence type="ECO:0000313" key="5">
    <source>
        <dbReference type="Proteomes" id="UP001595997"/>
    </source>
</evidence>
<feature type="region of interest" description="Disordered" evidence="2">
    <location>
        <begin position="80"/>
        <end position="102"/>
    </location>
</feature>
<accession>A0ABV9A953</accession>
<dbReference type="Gene3D" id="3.30.565.10">
    <property type="entry name" value="Histidine kinase-like ATPase, C-terminal domain"/>
    <property type="match status" value="1"/>
</dbReference>
<name>A0ABV9A953_9ACTN</name>
<keyword evidence="1" id="KW-0723">Serine/threonine-protein kinase</keyword>
<keyword evidence="1" id="KW-0418">Kinase</keyword>
<keyword evidence="5" id="KW-1185">Reference proteome</keyword>